<gene>
    <name evidence="1" type="ORF">I79_009878</name>
</gene>
<sequence length="70" mass="7965">MSMDSQSLLWECSSTWFRFFLHAQTSLAFDQLNVCSHKPHGFSLQVSDLWSHLPVIAVNHKSSGYLPLLS</sequence>
<dbReference type="Proteomes" id="UP000001075">
    <property type="component" value="Unassembled WGS sequence"/>
</dbReference>
<reference evidence="2" key="1">
    <citation type="journal article" date="2011" name="Nat. Biotechnol.">
        <title>The genomic sequence of the Chinese hamster ovary (CHO)-K1 cell line.</title>
        <authorList>
            <person name="Xu X."/>
            <person name="Nagarajan H."/>
            <person name="Lewis N.E."/>
            <person name="Pan S."/>
            <person name="Cai Z."/>
            <person name="Liu X."/>
            <person name="Chen W."/>
            <person name="Xie M."/>
            <person name="Wang W."/>
            <person name="Hammond S."/>
            <person name="Andersen M.R."/>
            <person name="Neff N."/>
            <person name="Passarelli B."/>
            <person name="Koh W."/>
            <person name="Fan H.C."/>
            <person name="Wang J."/>
            <person name="Gui Y."/>
            <person name="Lee K.H."/>
            <person name="Betenbaugh M.J."/>
            <person name="Quake S.R."/>
            <person name="Famili I."/>
            <person name="Palsson B.O."/>
            <person name="Wang J."/>
        </authorList>
    </citation>
    <scope>NUCLEOTIDE SEQUENCE [LARGE SCALE GENOMIC DNA]</scope>
    <source>
        <strain evidence="2">CHO K1 cell line</strain>
    </source>
</reference>
<protein>
    <submittedName>
        <fullName evidence="1">Uncharacterized protein</fullName>
    </submittedName>
</protein>
<name>G3HGY4_CRIGR</name>
<proteinExistence type="predicted"/>
<dbReference type="InParanoid" id="G3HGY4"/>
<organism evidence="1 2">
    <name type="scientific">Cricetulus griseus</name>
    <name type="common">Chinese hamster</name>
    <name type="synonym">Cricetulus barabensis griseus</name>
    <dbReference type="NCBI Taxonomy" id="10029"/>
    <lineage>
        <taxon>Eukaryota</taxon>
        <taxon>Metazoa</taxon>
        <taxon>Chordata</taxon>
        <taxon>Craniata</taxon>
        <taxon>Vertebrata</taxon>
        <taxon>Euteleostomi</taxon>
        <taxon>Mammalia</taxon>
        <taxon>Eutheria</taxon>
        <taxon>Euarchontoglires</taxon>
        <taxon>Glires</taxon>
        <taxon>Rodentia</taxon>
        <taxon>Myomorpha</taxon>
        <taxon>Muroidea</taxon>
        <taxon>Cricetidae</taxon>
        <taxon>Cricetinae</taxon>
        <taxon>Cricetulus</taxon>
    </lineage>
</organism>
<dbReference type="EMBL" id="JH000364">
    <property type="protein sequence ID" value="EGW11070.1"/>
    <property type="molecule type" value="Genomic_DNA"/>
</dbReference>
<evidence type="ECO:0000313" key="1">
    <source>
        <dbReference type="EMBL" id="EGW11070.1"/>
    </source>
</evidence>
<evidence type="ECO:0000313" key="2">
    <source>
        <dbReference type="Proteomes" id="UP000001075"/>
    </source>
</evidence>
<accession>G3HGY4</accession>
<dbReference type="AlphaFoldDB" id="G3HGY4"/>